<feature type="transmembrane region" description="Helical" evidence="6">
    <location>
        <begin position="12"/>
        <end position="32"/>
    </location>
</feature>
<keyword evidence="5 6" id="KW-0472">Membrane</keyword>
<comment type="subcellular location">
    <subcellularLocation>
        <location evidence="1">Cell membrane</location>
        <topology evidence="1">Multi-pass membrane protein</topology>
    </subcellularLocation>
</comment>
<gene>
    <name evidence="7" type="primary">ctaG</name>
    <name evidence="7" type="ORF">ACFPTR_02970</name>
</gene>
<evidence type="ECO:0000313" key="7">
    <source>
        <dbReference type="EMBL" id="MFC5627856.1"/>
    </source>
</evidence>
<feature type="transmembrane region" description="Helical" evidence="6">
    <location>
        <begin position="119"/>
        <end position="141"/>
    </location>
</feature>
<evidence type="ECO:0000256" key="1">
    <source>
        <dbReference type="ARBA" id="ARBA00004651"/>
    </source>
</evidence>
<keyword evidence="3 6" id="KW-0812">Transmembrane</keyword>
<sequence>MSEFFSTFSFRALWTPELIIVLLVVIYIYYWVSVKQRHKFIGAEDVPFRQKVYFGLALLALYLGWGSPLYVAGHISMTLHMVQMIFAYFVSVPLFILATPKWVFRTWIHRWEKKSPRTYKVVMFPIFAMLFFNGLFSIYHIPRVFDALMQSPFGHSAYLMVLFVAAFLMWWHMLAPLPTSFQLPELRRIIYIFGNGILITPACALIIFAGNPMYETYMNPAVWQQVMAYCLPPGSSLPPEILAEAGGGFAFLDPQPDQQLGGVIMKVAQELTYTSTIGYVFRQWMAKEKLQDGEVTISDVPTTDTINSRS</sequence>
<keyword evidence="2" id="KW-1003">Cell membrane</keyword>
<feature type="transmembrane region" description="Helical" evidence="6">
    <location>
        <begin position="52"/>
        <end position="71"/>
    </location>
</feature>
<dbReference type="Pfam" id="PF09678">
    <property type="entry name" value="Caa3_CtaG"/>
    <property type="match status" value="1"/>
</dbReference>
<accession>A0ABW0U685</accession>
<protein>
    <submittedName>
        <fullName evidence="7">Cytochrome c oxidase assembly factor CtaG</fullName>
    </submittedName>
</protein>
<feature type="transmembrane region" description="Helical" evidence="6">
    <location>
        <begin position="77"/>
        <end position="98"/>
    </location>
</feature>
<dbReference type="EMBL" id="JBHSPF010000015">
    <property type="protein sequence ID" value="MFC5627856.1"/>
    <property type="molecule type" value="Genomic_DNA"/>
</dbReference>
<evidence type="ECO:0000256" key="6">
    <source>
        <dbReference type="SAM" id="Phobius"/>
    </source>
</evidence>
<evidence type="ECO:0000256" key="4">
    <source>
        <dbReference type="ARBA" id="ARBA00022989"/>
    </source>
</evidence>
<organism evidence="7 8">
    <name type="scientific">Aliibacillus thermotolerans</name>
    <dbReference type="NCBI Taxonomy" id="1834418"/>
    <lineage>
        <taxon>Bacteria</taxon>
        <taxon>Bacillati</taxon>
        <taxon>Bacillota</taxon>
        <taxon>Bacilli</taxon>
        <taxon>Bacillales</taxon>
        <taxon>Bacillaceae</taxon>
        <taxon>Aliibacillus</taxon>
    </lineage>
</organism>
<keyword evidence="4 6" id="KW-1133">Transmembrane helix</keyword>
<evidence type="ECO:0000256" key="3">
    <source>
        <dbReference type="ARBA" id="ARBA00022692"/>
    </source>
</evidence>
<dbReference type="NCBIfam" id="TIGR02737">
    <property type="entry name" value="caa3_CtaG"/>
    <property type="match status" value="1"/>
</dbReference>
<evidence type="ECO:0000256" key="2">
    <source>
        <dbReference type="ARBA" id="ARBA00022475"/>
    </source>
</evidence>
<reference evidence="8" key="1">
    <citation type="journal article" date="2019" name="Int. J. Syst. Evol. Microbiol.">
        <title>The Global Catalogue of Microorganisms (GCM) 10K type strain sequencing project: providing services to taxonomists for standard genome sequencing and annotation.</title>
        <authorList>
            <consortium name="The Broad Institute Genomics Platform"/>
            <consortium name="The Broad Institute Genome Sequencing Center for Infectious Disease"/>
            <person name="Wu L."/>
            <person name="Ma J."/>
        </authorList>
    </citation>
    <scope>NUCLEOTIDE SEQUENCE [LARGE SCALE GENOMIC DNA]</scope>
    <source>
        <strain evidence="8">CGMCC 1.15790</strain>
    </source>
</reference>
<evidence type="ECO:0000313" key="8">
    <source>
        <dbReference type="Proteomes" id="UP001596143"/>
    </source>
</evidence>
<proteinExistence type="predicted"/>
<dbReference type="RefSeq" id="WP_270896266.1">
    <property type="nucleotide sequence ID" value="NZ_JBHSPF010000015.1"/>
</dbReference>
<keyword evidence="8" id="KW-1185">Reference proteome</keyword>
<feature type="transmembrane region" description="Helical" evidence="6">
    <location>
        <begin position="189"/>
        <end position="210"/>
    </location>
</feature>
<dbReference type="Proteomes" id="UP001596143">
    <property type="component" value="Unassembled WGS sequence"/>
</dbReference>
<evidence type="ECO:0000256" key="5">
    <source>
        <dbReference type="ARBA" id="ARBA00023136"/>
    </source>
</evidence>
<dbReference type="InterPro" id="IPR019108">
    <property type="entry name" value="Caa3_assmbl_CtaG-rel"/>
</dbReference>
<name>A0ABW0U685_9BACI</name>
<dbReference type="InterPro" id="IPR014108">
    <property type="entry name" value="Caa3-assmbl_CtaG"/>
</dbReference>
<comment type="caution">
    <text evidence="7">The sequence shown here is derived from an EMBL/GenBank/DDBJ whole genome shotgun (WGS) entry which is preliminary data.</text>
</comment>
<feature type="transmembrane region" description="Helical" evidence="6">
    <location>
        <begin position="153"/>
        <end position="177"/>
    </location>
</feature>